<evidence type="ECO:0000256" key="5">
    <source>
        <dbReference type="ARBA" id="ARBA00022741"/>
    </source>
</evidence>
<feature type="transmembrane region" description="Helical" evidence="8">
    <location>
        <begin position="56"/>
        <end position="77"/>
    </location>
</feature>
<evidence type="ECO:0000256" key="2">
    <source>
        <dbReference type="ARBA" id="ARBA00012438"/>
    </source>
</evidence>
<dbReference type="Pfam" id="PF07568">
    <property type="entry name" value="HisKA_2"/>
    <property type="match status" value="1"/>
</dbReference>
<name>I0KCD0_9BACT</name>
<keyword evidence="6 10" id="KW-0418">Kinase</keyword>
<comment type="catalytic activity">
    <reaction evidence="1">
        <text>ATP + protein L-histidine = ADP + protein N-phospho-L-histidine.</text>
        <dbReference type="EC" id="2.7.13.3"/>
    </reaction>
</comment>
<dbReference type="InterPro" id="IPR005467">
    <property type="entry name" value="His_kinase_dom"/>
</dbReference>
<evidence type="ECO:0000256" key="8">
    <source>
        <dbReference type="SAM" id="Phobius"/>
    </source>
</evidence>
<dbReference type="STRING" id="1166018.FAES_3776"/>
<dbReference type="Pfam" id="PF02518">
    <property type="entry name" value="HATPase_c"/>
    <property type="match status" value="1"/>
</dbReference>
<feature type="transmembrane region" description="Helical" evidence="8">
    <location>
        <begin position="127"/>
        <end position="148"/>
    </location>
</feature>
<evidence type="ECO:0000256" key="4">
    <source>
        <dbReference type="ARBA" id="ARBA00022679"/>
    </source>
</evidence>
<dbReference type="EC" id="2.7.13.3" evidence="2"/>
<keyword evidence="4 10" id="KW-0808">Transferase</keyword>
<dbReference type="Gene3D" id="3.30.565.10">
    <property type="entry name" value="Histidine kinase-like ATPase, C-terminal domain"/>
    <property type="match status" value="1"/>
</dbReference>
<evidence type="ECO:0000313" key="10">
    <source>
        <dbReference type="EMBL" id="CCH01783.1"/>
    </source>
</evidence>
<proteinExistence type="predicted"/>
<keyword evidence="7" id="KW-0067">ATP-binding</keyword>
<reference evidence="10 11" key="1">
    <citation type="journal article" date="2012" name="J. Bacteriol.">
        <title>Genome Sequence of Fibrella aestuarina BUZ 2T, a Filamentous Marine Bacterium.</title>
        <authorList>
            <person name="Filippini M."/>
            <person name="Qi W."/>
            <person name="Blom J."/>
            <person name="Goesmann A."/>
            <person name="Smits T.H."/>
            <person name="Bagheri H.C."/>
        </authorList>
    </citation>
    <scope>NUCLEOTIDE SEQUENCE [LARGE SCALE GENOMIC DNA]</scope>
    <source>
        <strain evidence="11">BUZ 2T</strain>
    </source>
</reference>
<evidence type="ECO:0000256" key="7">
    <source>
        <dbReference type="ARBA" id="ARBA00022840"/>
    </source>
</evidence>
<dbReference type="InterPro" id="IPR011495">
    <property type="entry name" value="Sig_transdc_His_kin_sub2_dim/P"/>
</dbReference>
<gene>
    <name evidence="10" type="ORF">FAES_3776</name>
</gene>
<dbReference type="PANTHER" id="PTHR41523:SF8">
    <property type="entry name" value="ETHYLENE RESPONSE SENSOR PROTEIN"/>
    <property type="match status" value="1"/>
</dbReference>
<dbReference type="InterPro" id="IPR003594">
    <property type="entry name" value="HATPase_dom"/>
</dbReference>
<feature type="transmembrane region" description="Helical" evidence="8">
    <location>
        <begin position="98"/>
        <end position="115"/>
    </location>
</feature>
<feature type="domain" description="Histidine kinase" evidence="9">
    <location>
        <begin position="174"/>
        <end position="365"/>
    </location>
</feature>
<evidence type="ECO:0000259" key="9">
    <source>
        <dbReference type="PROSITE" id="PS50109"/>
    </source>
</evidence>
<dbReference type="Proteomes" id="UP000011058">
    <property type="component" value="Chromosome"/>
</dbReference>
<evidence type="ECO:0000256" key="6">
    <source>
        <dbReference type="ARBA" id="ARBA00022777"/>
    </source>
</evidence>
<evidence type="ECO:0000313" key="11">
    <source>
        <dbReference type="Proteomes" id="UP000011058"/>
    </source>
</evidence>
<dbReference type="GO" id="GO:0005524">
    <property type="term" value="F:ATP binding"/>
    <property type="evidence" value="ECO:0007669"/>
    <property type="project" value="UniProtKB-KW"/>
</dbReference>
<keyword evidence="3" id="KW-0597">Phosphoprotein</keyword>
<dbReference type="OrthoDB" id="9767435at2"/>
<keyword evidence="8" id="KW-1133">Transmembrane helix</keyword>
<feature type="transmembrane region" description="Helical" evidence="8">
    <location>
        <begin position="28"/>
        <end position="50"/>
    </location>
</feature>
<protein>
    <recommendedName>
        <fullName evidence="2">histidine kinase</fullName>
        <ecNumber evidence="2">2.7.13.3</ecNumber>
    </recommendedName>
</protein>
<dbReference type="PROSITE" id="PS50109">
    <property type="entry name" value="HIS_KIN"/>
    <property type="match status" value="1"/>
</dbReference>
<dbReference type="EMBL" id="HE796683">
    <property type="protein sequence ID" value="CCH01783.1"/>
    <property type="molecule type" value="Genomic_DNA"/>
</dbReference>
<dbReference type="Gene3D" id="3.30.450.20">
    <property type="entry name" value="PAS domain"/>
    <property type="match status" value="1"/>
</dbReference>
<sequence>MIRPQTLLRKLKAPYPQPFDVSKAFRKALLAGILVSLVNLTFQPFGLSSFQHPYKVWVLLGFGVPVFVWVGLLGVLVPRCFPSFWGREQEHWTLWKQILISNLITVCITVSMYFYAQWIDFAPFSSIGYLVVCSFFFGALVSLFFLFFDRSNYLTEVDRRATAETEELKLLIRESHHRMRNHLQVIASILRLQTASVTDVRALEALRTSEKRLESIAILHEKLYCNESVSRVDLCAYLEELIEIIASHHAELTPNVAIQVEDYAALRVPLDTAVPLGLIVNELITNSFKHAFRKMDNCAIQLILDQSADGRNRLIVRDNGPGVPDELVDQPGTSLGMRLVKALTQQLKGQLSYSRNGGAEFVVQF</sequence>
<keyword evidence="8" id="KW-0472">Membrane</keyword>
<keyword evidence="5" id="KW-0547">Nucleotide-binding</keyword>
<dbReference type="AlphaFoldDB" id="I0KCD0"/>
<evidence type="ECO:0000256" key="1">
    <source>
        <dbReference type="ARBA" id="ARBA00000085"/>
    </source>
</evidence>
<evidence type="ECO:0000256" key="3">
    <source>
        <dbReference type="ARBA" id="ARBA00022553"/>
    </source>
</evidence>
<dbReference type="SUPFAM" id="SSF55874">
    <property type="entry name" value="ATPase domain of HSP90 chaperone/DNA topoisomerase II/histidine kinase"/>
    <property type="match status" value="1"/>
</dbReference>
<dbReference type="GO" id="GO:0004673">
    <property type="term" value="F:protein histidine kinase activity"/>
    <property type="evidence" value="ECO:0007669"/>
    <property type="project" value="UniProtKB-EC"/>
</dbReference>
<accession>I0KCD0</accession>
<keyword evidence="11" id="KW-1185">Reference proteome</keyword>
<dbReference type="SMART" id="SM00387">
    <property type="entry name" value="HATPase_c"/>
    <property type="match status" value="1"/>
</dbReference>
<dbReference type="HOGENOM" id="CLU_758091_0_0_10"/>
<dbReference type="KEGG" id="fae:FAES_3776"/>
<dbReference type="RefSeq" id="WP_015332882.1">
    <property type="nucleotide sequence ID" value="NC_020054.1"/>
</dbReference>
<dbReference type="PANTHER" id="PTHR41523">
    <property type="entry name" value="TWO-COMPONENT SYSTEM SENSOR PROTEIN"/>
    <property type="match status" value="1"/>
</dbReference>
<dbReference type="InterPro" id="IPR036890">
    <property type="entry name" value="HATPase_C_sf"/>
</dbReference>
<dbReference type="eggNOG" id="COG3920">
    <property type="taxonomic scope" value="Bacteria"/>
</dbReference>
<keyword evidence="8" id="KW-0812">Transmembrane</keyword>
<organism evidence="10 11">
    <name type="scientific">Fibrella aestuarina BUZ 2</name>
    <dbReference type="NCBI Taxonomy" id="1166018"/>
    <lineage>
        <taxon>Bacteria</taxon>
        <taxon>Pseudomonadati</taxon>
        <taxon>Bacteroidota</taxon>
        <taxon>Cytophagia</taxon>
        <taxon>Cytophagales</taxon>
        <taxon>Spirosomataceae</taxon>
        <taxon>Fibrella</taxon>
    </lineage>
</organism>